<protein>
    <recommendedName>
        <fullName evidence="3">Peptidase M10 metallopeptidase domain-containing protein</fullName>
    </recommendedName>
</protein>
<organism evidence="1 2">
    <name type="scientific">Gimesia panareensis</name>
    <dbReference type="NCBI Taxonomy" id="2527978"/>
    <lineage>
        <taxon>Bacteria</taxon>
        <taxon>Pseudomonadati</taxon>
        <taxon>Planctomycetota</taxon>
        <taxon>Planctomycetia</taxon>
        <taxon>Planctomycetales</taxon>
        <taxon>Planctomycetaceae</taxon>
        <taxon>Gimesia</taxon>
    </lineage>
</organism>
<dbReference type="EMBL" id="CP037421">
    <property type="protein sequence ID" value="QDT27563.1"/>
    <property type="molecule type" value="Genomic_DNA"/>
</dbReference>
<evidence type="ECO:0000313" key="2">
    <source>
        <dbReference type="Proteomes" id="UP000315647"/>
    </source>
</evidence>
<reference evidence="1 2" key="1">
    <citation type="submission" date="2019-03" db="EMBL/GenBank/DDBJ databases">
        <title>Deep-cultivation of Planctomycetes and their phenomic and genomic characterization uncovers novel biology.</title>
        <authorList>
            <person name="Wiegand S."/>
            <person name="Jogler M."/>
            <person name="Boedeker C."/>
            <person name="Pinto D."/>
            <person name="Vollmers J."/>
            <person name="Rivas-Marin E."/>
            <person name="Kohn T."/>
            <person name="Peeters S.H."/>
            <person name="Heuer A."/>
            <person name="Rast P."/>
            <person name="Oberbeckmann S."/>
            <person name="Bunk B."/>
            <person name="Jeske O."/>
            <person name="Meyerdierks A."/>
            <person name="Storesund J.E."/>
            <person name="Kallscheuer N."/>
            <person name="Luecker S."/>
            <person name="Lage O.M."/>
            <person name="Pohl T."/>
            <person name="Merkel B.J."/>
            <person name="Hornburger P."/>
            <person name="Mueller R.-W."/>
            <person name="Bruemmer F."/>
            <person name="Labrenz M."/>
            <person name="Spormann A.M."/>
            <person name="Op den Camp H."/>
            <person name="Overmann J."/>
            <person name="Amann R."/>
            <person name="Jetten M.S.M."/>
            <person name="Mascher T."/>
            <person name="Medema M.H."/>
            <person name="Devos D.P."/>
            <person name="Kaster A.-K."/>
            <person name="Ovreas L."/>
            <person name="Rohde M."/>
            <person name="Galperin M.Y."/>
            <person name="Jogler C."/>
        </authorList>
    </citation>
    <scope>NUCLEOTIDE SEQUENCE [LARGE SCALE GENOMIC DNA]</scope>
    <source>
        <strain evidence="1 2">Enr10</strain>
    </source>
</reference>
<evidence type="ECO:0008006" key="3">
    <source>
        <dbReference type="Google" id="ProtNLM"/>
    </source>
</evidence>
<keyword evidence="2" id="KW-1185">Reference proteome</keyword>
<accession>A0A517Q7H2</accession>
<proteinExistence type="predicted"/>
<sequence length="128" mass="14988">MLLTNWLNTHTSRFRKRRVIRSRDRRALRRLWQTACCNRVSTVEVLEDRTLLTVPLASDFSGNAVAEGLIDLWTVIRHELGYLLGYEHTDQGVMEATLEPGMRKLPDWNEDTDQFFASFEEDQELLSF</sequence>
<dbReference type="Proteomes" id="UP000315647">
    <property type="component" value="Chromosome"/>
</dbReference>
<dbReference type="RefSeq" id="WP_145450032.1">
    <property type="nucleotide sequence ID" value="NZ_CP037421.1"/>
</dbReference>
<dbReference type="AlphaFoldDB" id="A0A517Q7H2"/>
<evidence type="ECO:0000313" key="1">
    <source>
        <dbReference type="EMBL" id="QDT27563.1"/>
    </source>
</evidence>
<gene>
    <name evidence="1" type="ORF">Enr10x_28810</name>
</gene>
<name>A0A517Q7H2_9PLAN</name>